<dbReference type="InterPro" id="IPR035595">
    <property type="entry name" value="UDP_glycos_trans_CS"/>
</dbReference>
<evidence type="ECO:0000313" key="8">
    <source>
        <dbReference type="Proteomes" id="UP001353858"/>
    </source>
</evidence>
<keyword evidence="2" id="KW-0328">Glycosyltransferase</keyword>
<protein>
    <submittedName>
        <fullName evidence="7">Uncharacterized protein</fullName>
    </submittedName>
</protein>
<dbReference type="InterPro" id="IPR050271">
    <property type="entry name" value="UDP-glycosyltransferase"/>
</dbReference>
<dbReference type="PANTHER" id="PTHR48043:SF159">
    <property type="entry name" value="EG:EG0003.4 PROTEIN-RELATED"/>
    <property type="match status" value="1"/>
</dbReference>
<keyword evidence="3" id="KW-0808">Transferase</keyword>
<sequence length="2888" mass="326971">MLFTIIFVFSIILLRLESARILSIFPENSVSHQSIGTSLLFALAERGHEITLITPMVPKTKPKNVTIIEVNLSDYGTESVNLFEVRELGFIATIVMINAIDALWTEQLLTNANVQKLLTSNQQFDFVLIDLLGNHAHKGFCYYYNAICATVNVYGANFLLDAQMGNPNNPTYIPDRFIDCTPSMNFFQRLYNCFVIAVQNLYFYFVTLPVQNTIMQKYFPGAPDLSKVSYNMSLSLVNSHFANSFVVANLPNVVEIGGMHIKPPKELPKEIQEYLNNSTDGFVYFNMGSILKSKNMKEEKIISIINAFSLLRQNVLWKFEDESIKMPPNVKIVKWISQVDVLAHPNIRVFITHGGLLSITEAIYFGVPIVGIPIFADQPLNVKLAEESGFGVGISYESLNKDNLKNAINSILNNSIESARILSIFPENSVSHQIIGTSLLFALAERGHEITLITPVVPKTKPKNVTIVEINLPGFGIDSVNLFEARDLGVFRSTPIINSVEALWAEQLLKNANVQKLLSSNLQFDFVLIDLLGNHAHKGFCYYYKAICATVNIYGANFLLDAQMGNPNNPAYIPDRFIKYTTSMNFFKRLHNCFVLLVKNLNFYFFSLPRQNAIMQKYFPGAPDLREVNYNTSLSLVNSHFANSFVVANLPNVVEIGGLHIKPPKELPKDLNEYLNNSTEGFVYFNMGSILKSKNMKKEKIDSILNVFSQLRQNVLWKFEDESINMPPNVKIVKWISQVDVLAHPNIRVFITHGGLLSLTEAIYFGVPIVGIPVFGDQPLNVELAEESGFGVGIPYKSLTENNLRNAINLILNNATFSSVAKQKSNIYHDQITKPLDRAVYWVEYCLRHKGAHHLRSPALDLNCKMPFTITFFSIILLQVESARILSIFPENSVSHQSIGTSLLFALAERGHEITLITPMVPRTKPKNVTIIEVNLSGFGTVQELGFITSVVIINSIETLWTEKLLKNANVQELLISNQQFDFVLIDLLGNHAHKGFCYYYNAICATVNVYGANFLLDAQMGNPNNPAYIPDRFIDYTPSMNFLQRLYNCFVIVVKNLNFYFVSLPAQNSIMQKYFPGAPDLRELNYNMSLSLVNSHFANSFVVANLPNVVEIGGIHIKPPKELPNDINEYLNNSTEGFVYFNMGSILKSENMKKEKINSILNAFSLLRQNVLWKFEDENIQMPPNVKIVKWISQVDVLAHPNIRVFITHGGLLSITEAIYFGVPIVGIPIFADQPLNVKIAEESGFGVGISYESLNEDNLKNAINLILNNSSFSVTAKQKSNIFHDQITKPLDRAVYWVEYCLRHKGAHHLRSPALSLNWYQYLLLDLLVEKQLQNGNVQELNQSDVISTNEAESSVNKDAAEPEIEQSTEPEIPDPSLKSGPTESDIQQLACSSGLFVTPSDILPVPLPKKRSSNISRKATKSTIVSSSPFKKELEKATKKTPNKVVKLTLNKTIRTVESIFDVKCARILGIFHMPAHSHQILGTKLLYELAARGHEVTFITPTPKKAAKNVQIIQVNYPERKPEEKVNMFLLQDGMALTRIMYIDLIGLKVAELFLNTTEVKEFLSTKQHFDIVVNEVFINDAFRGFCYHFNAHCVMISTVGSHRWTNELMGNPDNPAYMPDLFAKYSSQMNFIQRFFNTIVYVGSKMFTKFYTYPKQNELLQKYFPGAPNIHELLYNTSLMLLNSQVSVNAPVPLVPNMIPVGGFHIDPPKELPKDLQDYLDGAKNGVIYFSMGSNLRSVDIEEHKLNAIVKVFKNLKQNILWKWENDTLPEPLENVMIKSWLPQGDILGHPNVKLFITHGGLLSTSEAVYNGVPIIGIPIFADQDLNIENAIHAEYGLKVSYSELSEDTFGGAINEILNNQKYRQNAQIKKKIMLDEPMKPIDKAVFWVEYVLRHNGAPHLRSSALSLHCAKILGIFHGIAHSHQQLGSKLLYELAARGHEVTTIIPEEFEPKQPIKNLKVVKLVFNNFRDSLPNVFNEPNRSALSKLVFMDIIGLLLTESTLNQTSVKNLLNSNETFDMVIMEQFINEAFKGFCYHYKAHCVVLSTIGVSRWTNPQMGNPNFPSYVPENTLSYTSRMNFFQRLRNTYSYVFGSLFFHFYTLRKQNELLQKYFPDVPDISQLYYNTSLMLLNSHVSINPALPQLPNMINIGGYHINPPKQLPQDLQEYLDGAKNGAIYFSMGSHIDPTTMPKEKLTAIIKVLSKLKQNVLWKIDSNTLHDKPKNVKVAKWFPQQEILAHPNVVLFISHGGMLSTTETIYHGKPVVGIPILGDQEMNVAVAELNGFAKSLPFNDLNEETFENALNEVLNNPKYAENARWRSKIMHDEPMKPLDKAMFWIEYVLRHNGAPHLRTNALDLHWWQLLSLDVTAFTLIVLFVILYIVGKICKLIANCICKKDKKPAQVDKVMTALLNSISTIFFIPYVYNAKILGIFHVITYSHHQLGSKLIYELAARGHDVTYVVPEQFAPNETIQNIRIVKLMYKNLNEDIFPNVFEATNRGTLNKMFYMDAMGLALTEATLNQTTVKNLLNSNEKFDLVIMEQFFNEAFKGFCYHYKAHCVLLSITGISRLTNIQMGNPNFPSYVPESILSYPSNMHFFQRLLNTYCYVLGSLFFHFSTLPKQNVLLQKYFLGAPEISQLHYNTSLMLLNSHVSINPALPYVPNIINIGGYHINPSKRLPKNLQDYLDSAQNGAIYFSMGSHINTETMPEEKINAILKTFSKLKQKVLWKISTDTLQNKPKNVMVAKWFPQQEILGHPNVILFVSHGGLFSTIETIYHGKPIVGIPILGDQDMNIARAEYNGFAKSLSFNDLTEETFENALTEVLNNSKYAENAQKRSKIMHDEPIKPLDKAIFWIEYVIRHNGAPHLRTASLNLHCEKILSQKC</sequence>
<keyword evidence="8" id="KW-1185">Reference proteome</keyword>
<dbReference type="InterPro" id="IPR002213">
    <property type="entry name" value="UDP_glucos_trans"/>
</dbReference>
<feature type="transmembrane region" description="Helical" evidence="5">
    <location>
        <begin position="2364"/>
        <end position="2387"/>
    </location>
</feature>
<evidence type="ECO:0000313" key="7">
    <source>
        <dbReference type="EMBL" id="KAK4876034.1"/>
    </source>
</evidence>
<comment type="similarity">
    <text evidence="1">Belongs to the UDP-glycosyltransferase family.</text>
</comment>
<name>A0AAN7PSW8_9COLE</name>
<dbReference type="PROSITE" id="PS00375">
    <property type="entry name" value="UDPGT"/>
    <property type="match status" value="6"/>
</dbReference>
<dbReference type="SUPFAM" id="SSF53756">
    <property type="entry name" value="UDP-Glycosyltransferase/glycogen phosphorylase"/>
    <property type="match status" value="6"/>
</dbReference>
<feature type="compositionally biased region" description="Polar residues" evidence="4">
    <location>
        <begin position="1346"/>
        <end position="1359"/>
    </location>
</feature>
<dbReference type="GO" id="GO:0008194">
    <property type="term" value="F:UDP-glycosyltransferase activity"/>
    <property type="evidence" value="ECO:0007669"/>
    <property type="project" value="InterPro"/>
</dbReference>
<evidence type="ECO:0000256" key="1">
    <source>
        <dbReference type="ARBA" id="ARBA00009995"/>
    </source>
</evidence>
<keyword evidence="5" id="KW-1133">Transmembrane helix</keyword>
<evidence type="ECO:0000256" key="5">
    <source>
        <dbReference type="SAM" id="Phobius"/>
    </source>
</evidence>
<proteinExistence type="inferred from homology"/>
<dbReference type="CDD" id="cd03784">
    <property type="entry name" value="GT1_Gtf-like"/>
    <property type="match status" value="6"/>
</dbReference>
<organism evidence="7 8">
    <name type="scientific">Aquatica leii</name>
    <dbReference type="NCBI Taxonomy" id="1421715"/>
    <lineage>
        <taxon>Eukaryota</taxon>
        <taxon>Metazoa</taxon>
        <taxon>Ecdysozoa</taxon>
        <taxon>Arthropoda</taxon>
        <taxon>Hexapoda</taxon>
        <taxon>Insecta</taxon>
        <taxon>Pterygota</taxon>
        <taxon>Neoptera</taxon>
        <taxon>Endopterygota</taxon>
        <taxon>Coleoptera</taxon>
        <taxon>Polyphaga</taxon>
        <taxon>Elateriformia</taxon>
        <taxon>Elateroidea</taxon>
        <taxon>Lampyridae</taxon>
        <taxon>Luciolinae</taxon>
        <taxon>Aquatica</taxon>
    </lineage>
</organism>
<feature type="region of interest" description="Disordered" evidence="4">
    <location>
        <begin position="1346"/>
        <end position="1387"/>
    </location>
</feature>
<feature type="transmembrane region" description="Helical" evidence="5">
    <location>
        <begin position="2408"/>
        <end position="2429"/>
    </location>
</feature>
<keyword evidence="5" id="KW-0812">Transmembrane</keyword>
<evidence type="ECO:0000256" key="2">
    <source>
        <dbReference type="ARBA" id="ARBA00022676"/>
    </source>
</evidence>
<dbReference type="EMBL" id="JARPUR010000005">
    <property type="protein sequence ID" value="KAK4876034.1"/>
    <property type="molecule type" value="Genomic_DNA"/>
</dbReference>
<dbReference type="Proteomes" id="UP001353858">
    <property type="component" value="Unassembled WGS sequence"/>
</dbReference>
<evidence type="ECO:0000256" key="6">
    <source>
        <dbReference type="SAM" id="SignalP"/>
    </source>
</evidence>
<gene>
    <name evidence="7" type="ORF">RN001_012456</name>
</gene>
<evidence type="ECO:0000256" key="4">
    <source>
        <dbReference type="SAM" id="MobiDB-lite"/>
    </source>
</evidence>
<dbReference type="Gene3D" id="3.40.50.2000">
    <property type="entry name" value="Glycogen Phosphorylase B"/>
    <property type="match status" value="6"/>
</dbReference>
<comment type="caution">
    <text evidence="7">The sequence shown here is derived from an EMBL/GenBank/DDBJ whole genome shotgun (WGS) entry which is preliminary data.</text>
</comment>
<keyword evidence="5" id="KW-0472">Membrane</keyword>
<accession>A0AAN7PSW8</accession>
<feature type="signal peptide" evidence="6">
    <location>
        <begin position="1"/>
        <end position="18"/>
    </location>
</feature>
<feature type="chain" id="PRO_5042868841" evidence="6">
    <location>
        <begin position="19"/>
        <end position="2888"/>
    </location>
</feature>
<dbReference type="FunFam" id="3.40.50.2000:FF:000050">
    <property type="entry name" value="UDP-glucuronosyltransferase"/>
    <property type="match status" value="6"/>
</dbReference>
<dbReference type="Pfam" id="PF00201">
    <property type="entry name" value="UDPGT"/>
    <property type="match status" value="6"/>
</dbReference>
<evidence type="ECO:0000256" key="3">
    <source>
        <dbReference type="ARBA" id="ARBA00022679"/>
    </source>
</evidence>
<feature type="compositionally biased region" description="Acidic residues" evidence="4">
    <location>
        <begin position="1364"/>
        <end position="1375"/>
    </location>
</feature>
<dbReference type="PANTHER" id="PTHR48043">
    <property type="entry name" value="EG:EG0003.4 PROTEIN-RELATED"/>
    <property type="match status" value="1"/>
</dbReference>
<reference evidence="8" key="1">
    <citation type="submission" date="2023-01" db="EMBL/GenBank/DDBJ databases">
        <title>Key to firefly adult light organ development and bioluminescence: homeobox transcription factors regulate luciferase expression and transportation to peroxisome.</title>
        <authorList>
            <person name="Fu X."/>
        </authorList>
    </citation>
    <scope>NUCLEOTIDE SEQUENCE [LARGE SCALE GENOMIC DNA]</scope>
</reference>
<keyword evidence="6" id="KW-0732">Signal</keyword>